<gene>
    <name evidence="3" type="ORF">AW736_14065</name>
</gene>
<sequence>MNTHNKQHTKPLALAAALLITLGALAAPASAASDFEGRIDMKISNPQSKENNNAVISTYIKMPKLRIEMNAALDVSGTAAKPGKKQAQEFAMTIITDTETEENLILMPQQKMYMVSKGNRGNASASGQAEDAYKPTGRTDTILGHRVEEYASTGSGEYTEMWLASGLGAFRMAGTGPNARQQEKKGWEKFLEEKGLFPLKVTTYKKEGDDKMMYQMEVIKIEKGSQPDSLFVPPADYKRLDMGGMFGGMSDAMKDAAAESAKEGAKDAAKQKAKSSVWDRLKNLGK</sequence>
<keyword evidence="4" id="KW-1185">Reference proteome</keyword>
<feature type="signal peptide" evidence="1">
    <location>
        <begin position="1"/>
        <end position="26"/>
    </location>
</feature>
<dbReference type="AlphaFoldDB" id="A0A178IH97"/>
<dbReference type="Pfam" id="PF14371">
    <property type="entry name" value="DUF4412"/>
    <property type="match status" value="1"/>
</dbReference>
<evidence type="ECO:0000259" key="2">
    <source>
        <dbReference type="Pfam" id="PF14371"/>
    </source>
</evidence>
<name>A0A178IH97_9BACT</name>
<evidence type="ECO:0000313" key="4">
    <source>
        <dbReference type="Proteomes" id="UP000078486"/>
    </source>
</evidence>
<proteinExistence type="predicted"/>
<evidence type="ECO:0000256" key="1">
    <source>
        <dbReference type="SAM" id="SignalP"/>
    </source>
</evidence>
<feature type="chain" id="PRO_5008088841" description="DUF4412 domain-containing protein" evidence="1">
    <location>
        <begin position="27"/>
        <end position="286"/>
    </location>
</feature>
<dbReference type="Proteomes" id="UP000078486">
    <property type="component" value="Unassembled WGS sequence"/>
</dbReference>
<feature type="domain" description="DUF4412" evidence="2">
    <location>
        <begin position="35"/>
        <end position="237"/>
    </location>
</feature>
<reference evidence="3 4" key="1">
    <citation type="submission" date="2016-01" db="EMBL/GenBank/DDBJ databases">
        <title>High potential of lignocellulose degradation of a new Verrucomicrobia species.</title>
        <authorList>
            <person name="Wang Y."/>
            <person name="Shi Y."/>
            <person name="Qiu Z."/>
            <person name="Liu S."/>
            <person name="Yang H."/>
        </authorList>
    </citation>
    <scope>NUCLEOTIDE SEQUENCE [LARGE SCALE GENOMIC DNA]</scope>
    <source>
        <strain evidence="3 4">TSB47</strain>
    </source>
</reference>
<dbReference type="RefSeq" id="WP_068770821.1">
    <property type="nucleotide sequence ID" value="NZ_CP109796.1"/>
</dbReference>
<dbReference type="InterPro" id="IPR025524">
    <property type="entry name" value="DUF4412"/>
</dbReference>
<organism evidence="3 4">
    <name type="scientific">Termitidicoccus mucosus</name>
    <dbReference type="NCBI Taxonomy" id="1184151"/>
    <lineage>
        <taxon>Bacteria</taxon>
        <taxon>Pseudomonadati</taxon>
        <taxon>Verrucomicrobiota</taxon>
        <taxon>Opitutia</taxon>
        <taxon>Opitutales</taxon>
        <taxon>Opitutaceae</taxon>
        <taxon>Termitidicoccus</taxon>
    </lineage>
</organism>
<keyword evidence="1" id="KW-0732">Signal</keyword>
<comment type="caution">
    <text evidence="3">The sequence shown here is derived from an EMBL/GenBank/DDBJ whole genome shotgun (WGS) entry which is preliminary data.</text>
</comment>
<evidence type="ECO:0000313" key="3">
    <source>
        <dbReference type="EMBL" id="OAM89372.1"/>
    </source>
</evidence>
<protein>
    <recommendedName>
        <fullName evidence="2">DUF4412 domain-containing protein</fullName>
    </recommendedName>
</protein>
<dbReference type="OrthoDB" id="9798841at2"/>
<dbReference type="EMBL" id="LRRQ01000099">
    <property type="protein sequence ID" value="OAM89372.1"/>
    <property type="molecule type" value="Genomic_DNA"/>
</dbReference>
<accession>A0A178IH97</accession>